<protein>
    <submittedName>
        <fullName evidence="9">Sodium/glucose cotransporter 1-like isoform X1</fullName>
    </submittedName>
</protein>
<evidence type="ECO:0000256" key="1">
    <source>
        <dbReference type="ARBA" id="ARBA00004141"/>
    </source>
</evidence>
<keyword evidence="8" id="KW-1185">Reference proteome</keyword>
<evidence type="ECO:0000256" key="3">
    <source>
        <dbReference type="ARBA" id="ARBA00022692"/>
    </source>
</evidence>
<feature type="transmembrane region" description="Helical" evidence="7">
    <location>
        <begin position="188"/>
        <end position="214"/>
    </location>
</feature>
<dbReference type="PANTHER" id="PTHR11819">
    <property type="entry name" value="SOLUTE CARRIER FAMILY 5"/>
    <property type="match status" value="1"/>
</dbReference>
<feature type="transmembrane region" description="Helical" evidence="7">
    <location>
        <begin position="298"/>
        <end position="317"/>
    </location>
</feature>
<evidence type="ECO:0000256" key="2">
    <source>
        <dbReference type="ARBA" id="ARBA00006434"/>
    </source>
</evidence>
<feature type="transmembrane region" description="Helical" evidence="7">
    <location>
        <begin position="366"/>
        <end position="385"/>
    </location>
</feature>
<feature type="transmembrane region" description="Helical" evidence="7">
    <location>
        <begin position="552"/>
        <end position="570"/>
    </location>
</feature>
<dbReference type="Proteomes" id="UP000694845">
    <property type="component" value="Unplaced"/>
</dbReference>
<dbReference type="OrthoDB" id="439003at2759"/>
<gene>
    <name evidence="9" type="primary">LOC110989160</name>
</gene>
<feature type="transmembrane region" description="Helical" evidence="7">
    <location>
        <begin position="85"/>
        <end position="104"/>
    </location>
</feature>
<feature type="transmembrane region" description="Helical" evidence="7">
    <location>
        <begin position="235"/>
        <end position="256"/>
    </location>
</feature>
<evidence type="ECO:0000313" key="9">
    <source>
        <dbReference type="RefSeq" id="XP_022109014.1"/>
    </source>
</evidence>
<dbReference type="InterPro" id="IPR001734">
    <property type="entry name" value="Na/solute_symporter"/>
</dbReference>
<dbReference type="PANTHER" id="PTHR11819:SF150">
    <property type="entry name" value="SODIUM_MYO-INOSITOL COTRANSPORTER"/>
    <property type="match status" value="1"/>
</dbReference>
<dbReference type="AlphaFoldDB" id="A0A8B7ZUB5"/>
<keyword evidence="5 7" id="KW-0472">Membrane</keyword>
<dbReference type="RefSeq" id="XP_022109014.1">
    <property type="nucleotide sequence ID" value="XM_022253322.1"/>
</dbReference>
<dbReference type="Gene3D" id="1.20.1730.10">
    <property type="entry name" value="Sodium/glucose cotransporter"/>
    <property type="match status" value="1"/>
</dbReference>
<proteinExistence type="inferred from homology"/>
<accession>A0A8B7ZUB5</accession>
<keyword evidence="3 7" id="KW-0812">Transmembrane</keyword>
<feature type="transmembrane region" description="Helical" evidence="7">
    <location>
        <begin position="579"/>
        <end position="599"/>
    </location>
</feature>
<comment type="similarity">
    <text evidence="2 6">Belongs to the sodium:solute symporter (SSF) (TC 2.A.21) family.</text>
</comment>
<feature type="transmembrane region" description="Helical" evidence="7">
    <location>
        <begin position="149"/>
        <end position="168"/>
    </location>
</feature>
<feature type="transmembrane region" description="Helical" evidence="7">
    <location>
        <begin position="520"/>
        <end position="540"/>
    </location>
</feature>
<dbReference type="GeneID" id="110989160"/>
<keyword evidence="4 7" id="KW-1133">Transmembrane helix</keyword>
<dbReference type="KEGG" id="aplc:110989160"/>
<reference evidence="9" key="1">
    <citation type="submission" date="2025-08" db="UniProtKB">
        <authorList>
            <consortium name="RefSeq"/>
        </authorList>
    </citation>
    <scope>IDENTIFICATION</scope>
</reference>
<evidence type="ECO:0000256" key="7">
    <source>
        <dbReference type="SAM" id="Phobius"/>
    </source>
</evidence>
<dbReference type="GO" id="GO:0005886">
    <property type="term" value="C:plasma membrane"/>
    <property type="evidence" value="ECO:0007669"/>
    <property type="project" value="TreeGrafter"/>
</dbReference>
<feature type="transmembrane region" description="Helical" evidence="7">
    <location>
        <begin position="406"/>
        <end position="426"/>
    </location>
</feature>
<feature type="transmembrane region" description="Helical" evidence="7">
    <location>
        <begin position="748"/>
        <end position="770"/>
    </location>
</feature>
<evidence type="ECO:0000256" key="5">
    <source>
        <dbReference type="ARBA" id="ARBA00023136"/>
    </source>
</evidence>
<feature type="transmembrane region" description="Helical" evidence="7">
    <location>
        <begin position="116"/>
        <end position="137"/>
    </location>
</feature>
<sequence length="780" mass="85742">MNALKYTRGQLWNHSLLRQFSLCIMKSCFMQIASFYGSQKPSDCDADLIVAWMTLSDSADSKLKAVVFGHNQGGSRTIIRIRPSYPGHCSASYFPHQFFLWLVVPLPADTMEQLVLVAWDYTAIVIYIVLVLLMAAFSIWGTDRGSKEGYFLGARSMSWLGIGASLFASSMSFERIISLTGGGAATGLAAAATEILALPFLLVLGWVFAPVYITSNVYSLPQYIHRRFGGQRIRILLAIIYLVIYIGVRISVNLYAVATFLQSIFPNWSIYVVIIPMVLVVALYTVPGGLGAVISTQIVQTFVIIAGSSVLAVFAYMEVGGYSGMKERYLSQMSVSNDSFIKVGQTCGFPEENAFYVLRDPGQSNMPWAAFLFGYSSNALWMWCADQLLVQKTMSAKNLSHAQGGCILAGYLKILPMFLLVIPGMISRTLYANAVGCATAKQCLAACGNPRGCAGIALPMLIMGLLPQGLHGVLLVVMLAAAMSDLSSVFNSAATIITIDIVGGVKKYLMSRWSMAAARTAILVMLVISFAWVPAVHFGVGLTEVFTGILKVQFGFAPSIAAVFLLAIVWPRANEKGSFFALLTGVALGIVHIACSIAFPEPRCGTEDNRPMFFQKVHTFYITLIIFVITIIVDIIVSLCTAAPEDGRLVRTVFWRRHSSASAKSCKVEKKKKLQTPHTDPFQLLVEEDAYEDEMTHWRRKSKMRLCYEWACGYASYDVTPRPKRSREAFSMAKYKAVDIRQSPCTKVFLNINLVIVLLAAITMFSLFSLPANIMLDSGL</sequence>
<feature type="transmembrane region" description="Helical" evidence="7">
    <location>
        <begin position="268"/>
        <end position="286"/>
    </location>
</feature>
<evidence type="ECO:0000256" key="6">
    <source>
        <dbReference type="RuleBase" id="RU362091"/>
    </source>
</evidence>
<comment type="subcellular location">
    <subcellularLocation>
        <location evidence="1">Membrane</location>
        <topology evidence="1">Multi-pass membrane protein</topology>
    </subcellularLocation>
</comment>
<organism evidence="8 9">
    <name type="scientific">Acanthaster planci</name>
    <name type="common">Crown-of-thorns starfish</name>
    <dbReference type="NCBI Taxonomy" id="133434"/>
    <lineage>
        <taxon>Eukaryota</taxon>
        <taxon>Metazoa</taxon>
        <taxon>Echinodermata</taxon>
        <taxon>Eleutherozoa</taxon>
        <taxon>Asterozoa</taxon>
        <taxon>Asteroidea</taxon>
        <taxon>Valvatacea</taxon>
        <taxon>Valvatida</taxon>
        <taxon>Acanthasteridae</taxon>
        <taxon>Acanthaster</taxon>
    </lineage>
</organism>
<evidence type="ECO:0000256" key="4">
    <source>
        <dbReference type="ARBA" id="ARBA00022989"/>
    </source>
</evidence>
<dbReference type="InterPro" id="IPR038377">
    <property type="entry name" value="Na/Glc_symporter_sf"/>
</dbReference>
<evidence type="ECO:0000313" key="8">
    <source>
        <dbReference type="Proteomes" id="UP000694845"/>
    </source>
</evidence>
<feature type="transmembrane region" description="Helical" evidence="7">
    <location>
        <begin position="619"/>
        <end position="642"/>
    </location>
</feature>
<dbReference type="Pfam" id="PF00474">
    <property type="entry name" value="SSF"/>
    <property type="match status" value="1"/>
</dbReference>
<dbReference type="PROSITE" id="PS50283">
    <property type="entry name" value="NA_SOLUT_SYMP_3"/>
    <property type="match status" value="1"/>
</dbReference>
<dbReference type="NCBIfam" id="TIGR00813">
    <property type="entry name" value="sss"/>
    <property type="match status" value="1"/>
</dbReference>
<name>A0A8B7ZUB5_ACAPL</name>
<dbReference type="GO" id="GO:0005412">
    <property type="term" value="F:D-glucose:sodium symporter activity"/>
    <property type="evidence" value="ECO:0007669"/>
    <property type="project" value="TreeGrafter"/>
</dbReference>